<sequence length="220" mass="25097">MKIEKNSTLLMIGDSVTDCGRGRPVGQYWEIGDGYVSLVDSLLQTVYPDYNIRVLNTGTSGDQVKHLKARWEEDVFKHNPDWVSIMIGINDVWRQFSHPLETDWHVYLEEYEQTLRELVQQTLPKVKGLILMTPYYLSTTTEDPMRATMDIYGEAVKRIAQETGAIVVDTQAAFDALSAYVYPASLSNGWDHVHPNQNGHLVLARSFLQAVQYDWSRSTP</sequence>
<dbReference type="InterPro" id="IPR036514">
    <property type="entry name" value="SGNH_hydro_sf"/>
</dbReference>
<dbReference type="RefSeq" id="WP_069327435.1">
    <property type="nucleotide sequence ID" value="NZ_MDER01000035.1"/>
</dbReference>
<dbReference type="PANTHER" id="PTHR30383">
    <property type="entry name" value="THIOESTERASE 1/PROTEASE 1/LYSOPHOSPHOLIPASE L1"/>
    <property type="match status" value="1"/>
</dbReference>
<accession>A0A1E3L4P8</accession>
<evidence type="ECO:0000259" key="1">
    <source>
        <dbReference type="Pfam" id="PF13472"/>
    </source>
</evidence>
<dbReference type="Pfam" id="PF13472">
    <property type="entry name" value="Lipase_GDSL_2"/>
    <property type="match status" value="1"/>
</dbReference>
<dbReference type="InterPro" id="IPR013830">
    <property type="entry name" value="SGNH_hydro"/>
</dbReference>
<feature type="domain" description="SGNH hydrolase-type esterase" evidence="1">
    <location>
        <begin position="12"/>
        <end position="200"/>
    </location>
</feature>
<dbReference type="SUPFAM" id="SSF52266">
    <property type="entry name" value="SGNH hydrolase"/>
    <property type="match status" value="1"/>
</dbReference>
<dbReference type="GO" id="GO:0004622">
    <property type="term" value="F:phosphatidylcholine lysophospholipase activity"/>
    <property type="evidence" value="ECO:0007669"/>
    <property type="project" value="TreeGrafter"/>
</dbReference>
<evidence type="ECO:0000313" key="2">
    <source>
        <dbReference type="EMBL" id="ODP28726.1"/>
    </source>
</evidence>
<protein>
    <submittedName>
        <fullName evidence="2">Acetylxylan esterase</fullName>
    </submittedName>
</protein>
<dbReference type="PATRIC" id="fig|1886670.3.peg.2055"/>
<comment type="caution">
    <text evidence="2">The sequence shown here is derived from an EMBL/GenBank/DDBJ whole genome shotgun (WGS) entry which is preliminary data.</text>
</comment>
<dbReference type="STRING" id="1886670.PTI45_02021"/>
<dbReference type="InterPro" id="IPR051532">
    <property type="entry name" value="Ester_Hydrolysis_Enzymes"/>
</dbReference>
<dbReference type="CDD" id="cd01834">
    <property type="entry name" value="SGNH_hydrolase_like_2"/>
    <property type="match status" value="1"/>
</dbReference>
<evidence type="ECO:0000313" key="3">
    <source>
        <dbReference type="Proteomes" id="UP000094578"/>
    </source>
</evidence>
<dbReference type="Gene3D" id="3.40.50.1110">
    <property type="entry name" value="SGNH hydrolase"/>
    <property type="match status" value="1"/>
</dbReference>
<dbReference type="Proteomes" id="UP000094578">
    <property type="component" value="Unassembled WGS sequence"/>
</dbReference>
<dbReference type="AlphaFoldDB" id="A0A1E3L4P8"/>
<reference evidence="2 3" key="1">
    <citation type="submission" date="2016-08" db="EMBL/GenBank/DDBJ databases">
        <title>Genome sequencing of Paenibacillus sp. TI45-13ar, isolated from Korean traditional nuruk.</title>
        <authorList>
            <person name="Kim S.-J."/>
        </authorList>
    </citation>
    <scope>NUCLEOTIDE SEQUENCE [LARGE SCALE GENOMIC DNA]</scope>
    <source>
        <strain evidence="2 3">TI45-13ar</strain>
    </source>
</reference>
<organism evidence="2 3">
    <name type="scientific">Paenibacillus nuruki</name>
    <dbReference type="NCBI Taxonomy" id="1886670"/>
    <lineage>
        <taxon>Bacteria</taxon>
        <taxon>Bacillati</taxon>
        <taxon>Bacillota</taxon>
        <taxon>Bacilli</taxon>
        <taxon>Bacillales</taxon>
        <taxon>Paenibacillaceae</taxon>
        <taxon>Paenibacillus</taxon>
    </lineage>
</organism>
<gene>
    <name evidence="2" type="ORF">PTI45_02021</name>
</gene>
<name>A0A1E3L4P8_9BACL</name>
<proteinExistence type="predicted"/>
<dbReference type="EMBL" id="MDER01000035">
    <property type="protein sequence ID" value="ODP28726.1"/>
    <property type="molecule type" value="Genomic_DNA"/>
</dbReference>
<keyword evidence="3" id="KW-1185">Reference proteome</keyword>
<dbReference type="PANTHER" id="PTHR30383:SF5">
    <property type="entry name" value="SGNH HYDROLASE-TYPE ESTERASE DOMAIN-CONTAINING PROTEIN"/>
    <property type="match status" value="1"/>
</dbReference>